<evidence type="ECO:0000313" key="4">
    <source>
        <dbReference type="Proteomes" id="UP001255416"/>
    </source>
</evidence>
<dbReference type="Proteomes" id="UP001255416">
    <property type="component" value="Unassembled WGS sequence"/>
</dbReference>
<comment type="caution">
    <text evidence="3">The sequence shown here is derived from an EMBL/GenBank/DDBJ whole genome shotgun (WGS) entry which is preliminary data.</text>
</comment>
<feature type="signal peptide" evidence="1">
    <location>
        <begin position="1"/>
        <end position="25"/>
    </location>
</feature>
<feature type="domain" description="Lipid/polyisoprenoid-binding YceI-like" evidence="2">
    <location>
        <begin position="29"/>
        <end position="196"/>
    </location>
</feature>
<evidence type="ECO:0000259" key="2">
    <source>
        <dbReference type="SMART" id="SM00867"/>
    </source>
</evidence>
<feature type="chain" id="PRO_5046432947" evidence="1">
    <location>
        <begin position="26"/>
        <end position="199"/>
    </location>
</feature>
<sequence>MIDPTRRSVLISLSCMAVGLSPAHAAPTRYSLVAKDSNVGFRFFLSGAPIKGSMPVQAAQITIDPSNLGASQVDVTLNVAKARTSLFFATDALISAEVLDAKQFPTIRFVSQSITLAGDGRLSGGASVHGLLTLRGMTRPITLNANVLRAPGSAADDLSNLTVRLDGSVSRSAFGATGFPDLVTDIVELDILAVIAASS</sequence>
<gene>
    <name evidence="3" type="ORF">QO231_02645</name>
</gene>
<dbReference type="Gene3D" id="2.40.128.110">
    <property type="entry name" value="Lipid/polyisoprenoid-binding, YceI-like"/>
    <property type="match status" value="1"/>
</dbReference>
<accession>A0ABU3V9B2</accession>
<dbReference type="InterPro" id="IPR007372">
    <property type="entry name" value="Lipid/polyisoprenoid-bd_YceI"/>
</dbReference>
<dbReference type="RefSeq" id="WP_316773014.1">
    <property type="nucleotide sequence ID" value="NZ_JASMWN010000001.1"/>
</dbReference>
<dbReference type="SUPFAM" id="SSF101874">
    <property type="entry name" value="YceI-like"/>
    <property type="match status" value="1"/>
</dbReference>
<evidence type="ECO:0000256" key="1">
    <source>
        <dbReference type="SAM" id="SignalP"/>
    </source>
</evidence>
<dbReference type="SMART" id="SM00867">
    <property type="entry name" value="YceI"/>
    <property type="match status" value="1"/>
</dbReference>
<dbReference type="EMBL" id="JASMWN010000001">
    <property type="protein sequence ID" value="MDU9002750.1"/>
    <property type="molecule type" value="Genomic_DNA"/>
</dbReference>
<dbReference type="Pfam" id="PF04264">
    <property type="entry name" value="YceI"/>
    <property type="match status" value="1"/>
</dbReference>
<dbReference type="PANTHER" id="PTHR34406">
    <property type="entry name" value="PROTEIN YCEI"/>
    <property type="match status" value="1"/>
</dbReference>
<dbReference type="PANTHER" id="PTHR34406:SF1">
    <property type="entry name" value="PROTEIN YCEI"/>
    <property type="match status" value="1"/>
</dbReference>
<dbReference type="InterPro" id="IPR036761">
    <property type="entry name" value="TTHA0802/YceI-like_sf"/>
</dbReference>
<proteinExistence type="predicted"/>
<organism evidence="3 4">
    <name type="scientific">Sedimentitalea todarodis</name>
    <dbReference type="NCBI Taxonomy" id="1631240"/>
    <lineage>
        <taxon>Bacteria</taxon>
        <taxon>Pseudomonadati</taxon>
        <taxon>Pseudomonadota</taxon>
        <taxon>Alphaproteobacteria</taxon>
        <taxon>Rhodobacterales</taxon>
        <taxon>Paracoccaceae</taxon>
        <taxon>Sedimentitalea</taxon>
    </lineage>
</organism>
<keyword evidence="4" id="KW-1185">Reference proteome</keyword>
<name>A0ABU3V9B2_9RHOB</name>
<reference evidence="4" key="1">
    <citation type="submission" date="2023-05" db="EMBL/GenBank/DDBJ databases">
        <title>Sedimentitalea sp. nov. JM2-8.</title>
        <authorList>
            <person name="Huang J."/>
        </authorList>
    </citation>
    <scope>NUCLEOTIDE SEQUENCE [LARGE SCALE GENOMIC DNA]</scope>
    <source>
        <strain evidence="4">KHS03</strain>
    </source>
</reference>
<keyword evidence="1" id="KW-0732">Signal</keyword>
<protein>
    <submittedName>
        <fullName evidence="3">YceI family protein</fullName>
    </submittedName>
</protein>
<evidence type="ECO:0000313" key="3">
    <source>
        <dbReference type="EMBL" id="MDU9002750.1"/>
    </source>
</evidence>